<dbReference type="InterPro" id="IPR050596">
    <property type="entry name" value="AspAT/PAT-like"/>
</dbReference>
<dbReference type="PANTHER" id="PTHR46383:SF1">
    <property type="entry name" value="ASPARTATE AMINOTRANSFERASE"/>
    <property type="match status" value="1"/>
</dbReference>
<dbReference type="Gene3D" id="3.90.1150.10">
    <property type="entry name" value="Aspartate Aminotransferase, domain 1"/>
    <property type="match status" value="1"/>
</dbReference>
<evidence type="ECO:0000256" key="2">
    <source>
        <dbReference type="ARBA" id="ARBA00007441"/>
    </source>
</evidence>
<gene>
    <name evidence="8" type="ORF">GCM10010082_15180</name>
</gene>
<feature type="domain" description="Aminotransferase class I/classII large" evidence="7">
    <location>
        <begin position="35"/>
        <end position="394"/>
    </location>
</feature>
<dbReference type="InterPro" id="IPR015422">
    <property type="entry name" value="PyrdxlP-dep_Trfase_small"/>
</dbReference>
<evidence type="ECO:0000259" key="7">
    <source>
        <dbReference type="Pfam" id="PF00155"/>
    </source>
</evidence>
<dbReference type="CDD" id="cd00609">
    <property type="entry name" value="AAT_like"/>
    <property type="match status" value="1"/>
</dbReference>
<organism evidence="8 9">
    <name type="scientific">Kushneria pakistanensis</name>
    <dbReference type="NCBI Taxonomy" id="1508770"/>
    <lineage>
        <taxon>Bacteria</taxon>
        <taxon>Pseudomonadati</taxon>
        <taxon>Pseudomonadota</taxon>
        <taxon>Gammaproteobacteria</taxon>
        <taxon>Oceanospirillales</taxon>
        <taxon>Halomonadaceae</taxon>
        <taxon>Kushneria</taxon>
    </lineage>
</organism>
<dbReference type="EMBL" id="BMZM01000002">
    <property type="protein sequence ID" value="GHC23792.1"/>
    <property type="molecule type" value="Genomic_DNA"/>
</dbReference>
<keyword evidence="9" id="KW-1185">Reference proteome</keyword>
<keyword evidence="3 6" id="KW-0032">Aminotransferase</keyword>
<dbReference type="PROSITE" id="PS00105">
    <property type="entry name" value="AA_TRANSFER_CLASS_1"/>
    <property type="match status" value="1"/>
</dbReference>
<comment type="similarity">
    <text evidence="2 6">Belongs to the class-I pyridoxal-phosphate-dependent aminotransferase family.</text>
</comment>
<sequence>MLTMTTLARRLSTIAPSATIEISRRAAEMRREGLDIISLSQGEPDFDTPAHIAHAGKRAIDEGQTRYTDVDGTPELKQAIVAKFERDNALHYSTDQISVGTGGKQVIFNALMALIDPDDEVIIPAPYWVSYPDMVRLTGGMPVIVECGEAQHFRLTPEQLEAAITPQTKCLILNSPGNPTGTGYHREELIALGEVLKRHPQVFVISDDIYEYLAYDGWAFTTLAAVVPELFERTLTVNGVSKGYAMTGWRIGFGAGPKDLIRAMAMLQGQMTTNPSAISQAAAVEALNAPKDFLEEHLEILRQRRDMCAAAINAIDGLSCRVPEGAFYLFVSCQGLMGRRTPDGEVLERDVDVARFLLETAHVAVVPGSAFGLAPWFRVSFAAATERLGEACERMAHACQTLTAAPVTDQTPIG</sequence>
<protein>
    <recommendedName>
        <fullName evidence="6">Aminotransferase</fullName>
        <ecNumber evidence="6">2.6.1.-</ecNumber>
    </recommendedName>
</protein>
<accession>A0ABQ3FHU7</accession>
<evidence type="ECO:0000313" key="9">
    <source>
        <dbReference type="Proteomes" id="UP000604243"/>
    </source>
</evidence>
<keyword evidence="5" id="KW-0663">Pyridoxal phosphate</keyword>
<evidence type="ECO:0000256" key="1">
    <source>
        <dbReference type="ARBA" id="ARBA00001933"/>
    </source>
</evidence>
<dbReference type="InterPro" id="IPR004838">
    <property type="entry name" value="NHTrfase_class1_PyrdxlP-BS"/>
</dbReference>
<dbReference type="Gene3D" id="3.40.640.10">
    <property type="entry name" value="Type I PLP-dependent aspartate aminotransferase-like (Major domain)"/>
    <property type="match status" value="1"/>
</dbReference>
<dbReference type="GO" id="GO:0008483">
    <property type="term" value="F:transaminase activity"/>
    <property type="evidence" value="ECO:0007669"/>
    <property type="project" value="UniProtKB-KW"/>
</dbReference>
<evidence type="ECO:0000256" key="5">
    <source>
        <dbReference type="ARBA" id="ARBA00022898"/>
    </source>
</evidence>
<dbReference type="PANTHER" id="PTHR46383">
    <property type="entry name" value="ASPARTATE AMINOTRANSFERASE"/>
    <property type="match status" value="1"/>
</dbReference>
<keyword evidence="4 6" id="KW-0808">Transferase</keyword>
<dbReference type="SUPFAM" id="SSF53383">
    <property type="entry name" value="PLP-dependent transferases"/>
    <property type="match status" value="1"/>
</dbReference>
<name>A0ABQ3FHU7_9GAMM</name>
<evidence type="ECO:0000313" key="8">
    <source>
        <dbReference type="EMBL" id="GHC23792.1"/>
    </source>
</evidence>
<evidence type="ECO:0000256" key="4">
    <source>
        <dbReference type="ARBA" id="ARBA00022679"/>
    </source>
</evidence>
<dbReference type="InterPro" id="IPR015424">
    <property type="entry name" value="PyrdxlP-dep_Trfase"/>
</dbReference>
<dbReference type="InterPro" id="IPR004839">
    <property type="entry name" value="Aminotransferase_I/II_large"/>
</dbReference>
<comment type="caution">
    <text evidence="8">The sequence shown here is derived from an EMBL/GenBank/DDBJ whole genome shotgun (WGS) entry which is preliminary data.</text>
</comment>
<evidence type="ECO:0000256" key="6">
    <source>
        <dbReference type="RuleBase" id="RU000481"/>
    </source>
</evidence>
<dbReference type="Proteomes" id="UP000604243">
    <property type="component" value="Unassembled WGS sequence"/>
</dbReference>
<comment type="cofactor">
    <cofactor evidence="1 6">
        <name>pyridoxal 5'-phosphate</name>
        <dbReference type="ChEBI" id="CHEBI:597326"/>
    </cofactor>
</comment>
<dbReference type="InterPro" id="IPR015421">
    <property type="entry name" value="PyrdxlP-dep_Trfase_major"/>
</dbReference>
<proteinExistence type="inferred from homology"/>
<dbReference type="Pfam" id="PF00155">
    <property type="entry name" value="Aminotran_1_2"/>
    <property type="match status" value="1"/>
</dbReference>
<dbReference type="EC" id="2.6.1.-" evidence="6"/>
<reference evidence="9" key="1">
    <citation type="journal article" date="2019" name="Int. J. Syst. Evol. Microbiol.">
        <title>The Global Catalogue of Microorganisms (GCM) 10K type strain sequencing project: providing services to taxonomists for standard genome sequencing and annotation.</title>
        <authorList>
            <consortium name="The Broad Institute Genomics Platform"/>
            <consortium name="The Broad Institute Genome Sequencing Center for Infectious Disease"/>
            <person name="Wu L."/>
            <person name="Ma J."/>
        </authorList>
    </citation>
    <scope>NUCLEOTIDE SEQUENCE [LARGE SCALE GENOMIC DNA]</scope>
    <source>
        <strain evidence="9">KCTC 42082</strain>
    </source>
</reference>
<evidence type="ECO:0000256" key="3">
    <source>
        <dbReference type="ARBA" id="ARBA00022576"/>
    </source>
</evidence>